<reference evidence="1" key="1">
    <citation type="submission" date="2023-07" db="EMBL/GenBank/DDBJ databases">
        <title>draft genome sequence of fig (Ficus carica).</title>
        <authorList>
            <person name="Takahashi T."/>
            <person name="Nishimura K."/>
        </authorList>
    </citation>
    <scope>NUCLEOTIDE SEQUENCE</scope>
</reference>
<dbReference type="EMBL" id="BTGU01000123">
    <property type="protein sequence ID" value="GMN62123.1"/>
    <property type="molecule type" value="Genomic_DNA"/>
</dbReference>
<sequence length="165" mass="18871">MAIVSCLEAKMKQVHRLECTFDVDNLVNLLHNDRETGFSVAKALDHIKEHGIEDKKRPLEEVGRHWERLDKERARSWAFYRLSLLKILPKDNSLHQSRCRAEPAFMNEHISFPTQIPCNNSAQNSSPVSPLNRHIFRLKLESYHTDSLTGIAHTLGQPIPLAASV</sequence>
<gene>
    <name evidence="1" type="ORF">TIFTF001_031199</name>
</gene>
<evidence type="ECO:0000313" key="1">
    <source>
        <dbReference type="EMBL" id="GMN62123.1"/>
    </source>
</evidence>
<keyword evidence="2" id="KW-1185">Reference proteome</keyword>
<name>A0AA88DUX7_FICCA</name>
<protein>
    <submittedName>
        <fullName evidence="1">Uncharacterized protein</fullName>
    </submittedName>
</protein>
<organism evidence="1 2">
    <name type="scientific">Ficus carica</name>
    <name type="common">Common fig</name>
    <dbReference type="NCBI Taxonomy" id="3494"/>
    <lineage>
        <taxon>Eukaryota</taxon>
        <taxon>Viridiplantae</taxon>
        <taxon>Streptophyta</taxon>
        <taxon>Embryophyta</taxon>
        <taxon>Tracheophyta</taxon>
        <taxon>Spermatophyta</taxon>
        <taxon>Magnoliopsida</taxon>
        <taxon>eudicotyledons</taxon>
        <taxon>Gunneridae</taxon>
        <taxon>Pentapetalae</taxon>
        <taxon>rosids</taxon>
        <taxon>fabids</taxon>
        <taxon>Rosales</taxon>
        <taxon>Moraceae</taxon>
        <taxon>Ficeae</taxon>
        <taxon>Ficus</taxon>
    </lineage>
</organism>
<evidence type="ECO:0000313" key="2">
    <source>
        <dbReference type="Proteomes" id="UP001187192"/>
    </source>
</evidence>
<comment type="caution">
    <text evidence="1">The sequence shown here is derived from an EMBL/GenBank/DDBJ whole genome shotgun (WGS) entry which is preliminary data.</text>
</comment>
<dbReference type="Proteomes" id="UP001187192">
    <property type="component" value="Unassembled WGS sequence"/>
</dbReference>
<proteinExistence type="predicted"/>
<dbReference type="AlphaFoldDB" id="A0AA88DUX7"/>
<accession>A0AA88DUX7</accession>